<evidence type="ECO:0000313" key="2">
    <source>
        <dbReference type="Proteomes" id="UP000250043"/>
    </source>
</evidence>
<organism evidence="1 2">
    <name type="scientific">Obba rivulosa</name>
    <dbReference type="NCBI Taxonomy" id="1052685"/>
    <lineage>
        <taxon>Eukaryota</taxon>
        <taxon>Fungi</taxon>
        <taxon>Dikarya</taxon>
        <taxon>Basidiomycota</taxon>
        <taxon>Agaricomycotina</taxon>
        <taxon>Agaricomycetes</taxon>
        <taxon>Polyporales</taxon>
        <taxon>Gelatoporiaceae</taxon>
        <taxon>Obba</taxon>
    </lineage>
</organism>
<keyword evidence="2" id="KW-1185">Reference proteome</keyword>
<dbReference type="Proteomes" id="UP000250043">
    <property type="component" value="Unassembled WGS sequence"/>
</dbReference>
<sequence length="67" mass="7562">MQTGWGRVYPRTNMYVQSSFGCKIISPKVLSLSLTFPRHGSVHDVLGAFLARFYTLAKERSHMVSTV</sequence>
<dbReference type="PROSITE" id="PS51257">
    <property type="entry name" value="PROKAR_LIPOPROTEIN"/>
    <property type="match status" value="1"/>
</dbReference>
<gene>
    <name evidence="1" type="ORF">OBBRIDRAFT_139356</name>
</gene>
<accession>A0A8E2ATD8</accession>
<dbReference type="AlphaFoldDB" id="A0A8E2ATD8"/>
<reference evidence="1 2" key="1">
    <citation type="submission" date="2016-07" db="EMBL/GenBank/DDBJ databases">
        <title>Draft genome of the white-rot fungus Obba rivulosa 3A-2.</title>
        <authorList>
            <consortium name="DOE Joint Genome Institute"/>
            <person name="Miettinen O."/>
            <person name="Riley R."/>
            <person name="Acob R."/>
            <person name="Barry K."/>
            <person name="Cullen D."/>
            <person name="De Vries R."/>
            <person name="Hainaut M."/>
            <person name="Hatakka A."/>
            <person name="Henrissat B."/>
            <person name="Hilden K."/>
            <person name="Kuo R."/>
            <person name="Labutti K."/>
            <person name="Lipzen A."/>
            <person name="Makela M.R."/>
            <person name="Sandor L."/>
            <person name="Spatafora J.W."/>
            <person name="Grigoriev I.V."/>
            <person name="Hibbett D.S."/>
        </authorList>
    </citation>
    <scope>NUCLEOTIDE SEQUENCE [LARGE SCALE GENOMIC DNA]</scope>
    <source>
        <strain evidence="1 2">3A-2</strain>
    </source>
</reference>
<proteinExistence type="predicted"/>
<name>A0A8E2ATD8_9APHY</name>
<evidence type="ECO:0000313" key="1">
    <source>
        <dbReference type="EMBL" id="OCH87644.1"/>
    </source>
</evidence>
<dbReference type="EMBL" id="KV722478">
    <property type="protein sequence ID" value="OCH87644.1"/>
    <property type="molecule type" value="Genomic_DNA"/>
</dbReference>
<protein>
    <submittedName>
        <fullName evidence="1">Uncharacterized protein</fullName>
    </submittedName>
</protein>